<evidence type="ECO:0000313" key="1">
    <source>
        <dbReference type="EMBL" id="MFD0854921.1"/>
    </source>
</evidence>
<protein>
    <submittedName>
        <fullName evidence="1">Tetratricopeptide repeat protein</fullName>
    </submittedName>
</protein>
<comment type="caution">
    <text evidence="1">The sequence shown here is derived from an EMBL/GenBank/DDBJ whole genome shotgun (WGS) entry which is preliminary data.</text>
</comment>
<feature type="non-terminal residue" evidence="1">
    <location>
        <position position="1"/>
    </location>
</feature>
<proteinExistence type="predicted"/>
<keyword evidence="2" id="KW-1185">Reference proteome</keyword>
<dbReference type="EMBL" id="JBHTIR010003257">
    <property type="protein sequence ID" value="MFD0854921.1"/>
    <property type="molecule type" value="Genomic_DNA"/>
</dbReference>
<dbReference type="SUPFAM" id="SSF48452">
    <property type="entry name" value="TPR-like"/>
    <property type="match status" value="1"/>
</dbReference>
<sequence>EGLRMAEELHLWPEVAIRHAWLGWVAMQRGRFPEARAYARQALNFTFPHSQVFAEIVLGLTARYEGDMEDAEYRLRALLKATRPEDGAQPPLFMPLIYVGLGHTAELRGDLEQAFGLHREALAIGIQIEGPRDMAFSLEGMASVLSLTDHAEPAARFLGAAMTIRRESGMTPGPSERSDIGRAESRLREALSEKLEPSLTEGSGLTAEQCLAQAEALTF</sequence>
<dbReference type="Gene3D" id="1.25.40.10">
    <property type="entry name" value="Tetratricopeptide repeat domain"/>
    <property type="match status" value="1"/>
</dbReference>
<accession>A0ABW3CKP8</accession>
<evidence type="ECO:0000313" key="2">
    <source>
        <dbReference type="Proteomes" id="UP001597083"/>
    </source>
</evidence>
<gene>
    <name evidence="1" type="ORF">ACFQ07_21955</name>
</gene>
<dbReference type="Pfam" id="PF13424">
    <property type="entry name" value="TPR_12"/>
    <property type="match status" value="1"/>
</dbReference>
<dbReference type="Pfam" id="PF13374">
    <property type="entry name" value="TPR_10"/>
    <property type="match status" value="1"/>
</dbReference>
<organism evidence="1 2">
    <name type="scientific">Actinomadura adrarensis</name>
    <dbReference type="NCBI Taxonomy" id="1819600"/>
    <lineage>
        <taxon>Bacteria</taxon>
        <taxon>Bacillati</taxon>
        <taxon>Actinomycetota</taxon>
        <taxon>Actinomycetes</taxon>
        <taxon>Streptosporangiales</taxon>
        <taxon>Thermomonosporaceae</taxon>
        <taxon>Actinomadura</taxon>
    </lineage>
</organism>
<dbReference type="InterPro" id="IPR011990">
    <property type="entry name" value="TPR-like_helical_dom_sf"/>
</dbReference>
<name>A0ABW3CKP8_9ACTN</name>
<reference evidence="2" key="1">
    <citation type="journal article" date="2019" name="Int. J. Syst. Evol. Microbiol.">
        <title>The Global Catalogue of Microorganisms (GCM) 10K type strain sequencing project: providing services to taxonomists for standard genome sequencing and annotation.</title>
        <authorList>
            <consortium name="The Broad Institute Genomics Platform"/>
            <consortium name="The Broad Institute Genome Sequencing Center for Infectious Disease"/>
            <person name="Wu L."/>
            <person name="Ma J."/>
        </authorList>
    </citation>
    <scope>NUCLEOTIDE SEQUENCE [LARGE SCALE GENOMIC DNA]</scope>
    <source>
        <strain evidence="2">JCM 31696</strain>
    </source>
</reference>
<dbReference type="Proteomes" id="UP001597083">
    <property type="component" value="Unassembled WGS sequence"/>
</dbReference>